<dbReference type="NCBIfam" id="NF004037">
    <property type="entry name" value="PRK05518.1"/>
    <property type="match status" value="1"/>
</dbReference>
<dbReference type="InterPro" id="IPR019907">
    <property type="entry name" value="Ribosomal_uL6_arc"/>
</dbReference>
<evidence type="ECO:0000256" key="6">
    <source>
        <dbReference type="NCBIfam" id="TIGR03653"/>
    </source>
</evidence>
<keyword evidence="4" id="KW-0687">Ribonucleoprotein</keyword>
<dbReference type="GeneID" id="41329171"/>
<dbReference type="GO" id="GO:0002181">
    <property type="term" value="P:cytoplasmic translation"/>
    <property type="evidence" value="ECO:0007669"/>
    <property type="project" value="TreeGrafter"/>
</dbReference>
<dbReference type="Gene3D" id="3.90.930.12">
    <property type="entry name" value="Ribosomal protein L6, alpha-beta domain"/>
    <property type="match status" value="2"/>
</dbReference>
<protein>
    <recommendedName>
        <fullName evidence="5 6">50S ribosomal protein L6</fullName>
    </recommendedName>
</protein>
<organism evidence="8 9">
    <name type="scientific">Promethearchaeum syntrophicum</name>
    <dbReference type="NCBI Taxonomy" id="2594042"/>
    <lineage>
        <taxon>Archaea</taxon>
        <taxon>Promethearchaeati</taxon>
        <taxon>Promethearchaeota</taxon>
        <taxon>Promethearchaeia</taxon>
        <taxon>Promethearchaeales</taxon>
        <taxon>Promethearchaeaceae</taxon>
        <taxon>Promethearchaeum</taxon>
    </lineage>
</organism>
<dbReference type="GO" id="GO:0022625">
    <property type="term" value="C:cytosolic large ribosomal subunit"/>
    <property type="evidence" value="ECO:0007669"/>
    <property type="project" value="UniProtKB-UniRule"/>
</dbReference>
<keyword evidence="9" id="KW-1185">Reference proteome</keyword>
<feature type="domain" description="Large ribosomal subunit protein uL6 alpha-beta" evidence="7">
    <location>
        <begin position="115"/>
        <end position="176"/>
    </location>
</feature>
<dbReference type="PANTHER" id="PTHR11655:SF16">
    <property type="entry name" value="60S RIBOSOMAL PROTEIN L9"/>
    <property type="match status" value="1"/>
</dbReference>
<keyword evidence="2" id="KW-0694">RNA-binding</keyword>
<dbReference type="RefSeq" id="WP_147662263.1">
    <property type="nucleotide sequence ID" value="NZ_CP042905.2"/>
</dbReference>
<feature type="domain" description="Large ribosomal subunit protein uL6 alpha-beta" evidence="7">
    <location>
        <begin position="13"/>
        <end position="87"/>
    </location>
</feature>
<dbReference type="AlphaFoldDB" id="A0A5B9D9E7"/>
<dbReference type="GO" id="GO:0019843">
    <property type="term" value="F:rRNA binding"/>
    <property type="evidence" value="ECO:0007669"/>
    <property type="project" value="UniProtKB-UniRule"/>
</dbReference>
<evidence type="ECO:0000256" key="5">
    <source>
        <dbReference type="ARBA" id="ARBA00035454"/>
    </source>
</evidence>
<evidence type="ECO:0000256" key="1">
    <source>
        <dbReference type="ARBA" id="ARBA00022730"/>
    </source>
</evidence>
<dbReference type="Proteomes" id="UP000321408">
    <property type="component" value="Chromosome"/>
</dbReference>
<dbReference type="SUPFAM" id="SSF56053">
    <property type="entry name" value="Ribosomal protein L6"/>
    <property type="match status" value="2"/>
</dbReference>
<evidence type="ECO:0000256" key="4">
    <source>
        <dbReference type="ARBA" id="ARBA00023274"/>
    </source>
</evidence>
<proteinExistence type="predicted"/>
<dbReference type="InterPro" id="IPR000702">
    <property type="entry name" value="Ribosomal_uL6-like"/>
</dbReference>
<dbReference type="GO" id="GO:0003735">
    <property type="term" value="F:structural constituent of ribosome"/>
    <property type="evidence" value="ECO:0007669"/>
    <property type="project" value="UniProtKB-UniRule"/>
</dbReference>
<dbReference type="InterPro" id="IPR036789">
    <property type="entry name" value="Ribosomal_uL6-like_a/b-dom_sf"/>
</dbReference>
<name>A0A5B9D9E7_9ARCH</name>
<evidence type="ECO:0000313" key="9">
    <source>
        <dbReference type="Proteomes" id="UP000321408"/>
    </source>
</evidence>
<dbReference type="FunFam" id="3.90.930.12:FF:000008">
    <property type="entry name" value="50S ribosomal protein L6"/>
    <property type="match status" value="1"/>
</dbReference>
<evidence type="ECO:0000313" key="8">
    <source>
        <dbReference type="EMBL" id="QEE15350.1"/>
    </source>
</evidence>
<gene>
    <name evidence="8" type="ORF">DSAG12_01175</name>
</gene>
<evidence type="ECO:0000259" key="7">
    <source>
        <dbReference type="Pfam" id="PF00347"/>
    </source>
</evidence>
<evidence type="ECO:0000256" key="2">
    <source>
        <dbReference type="ARBA" id="ARBA00022884"/>
    </source>
</evidence>
<evidence type="ECO:0000256" key="3">
    <source>
        <dbReference type="ARBA" id="ARBA00022980"/>
    </source>
</evidence>
<keyword evidence="1" id="KW-0699">rRNA-binding</keyword>
<dbReference type="KEGG" id="psyt:DSAG12_01175"/>
<dbReference type="PANTHER" id="PTHR11655">
    <property type="entry name" value="60S/50S RIBOSOMAL PROTEIN L6/L9"/>
    <property type="match status" value="1"/>
</dbReference>
<keyword evidence="3 8" id="KW-0689">Ribosomal protein</keyword>
<dbReference type="OrthoDB" id="7144at2157"/>
<sequence>MVKYVSIDEELEIPKGIVCTINEQKLVSVKGKLGTMTKDFGHAKKIDIKIDGNKVFLHADFPRKNTVALTTTLKNILHNMFLGVAEGYEYRMKIVYSHFPITLEPPKKGSDVILIKNFLGERAPRITHSIGDVKIKADKEEVIVSGTDKELVGQTCANIQKRCRIKNKDKRVFQDGIYVYEKLLGNKQIWVIK</sequence>
<reference evidence="8 9" key="1">
    <citation type="journal article" date="2020" name="Nature">
        <title>Isolation of an archaeon at the prokaryote-eukaryote interface.</title>
        <authorList>
            <person name="Imachi H."/>
            <person name="Nobu M.K."/>
            <person name="Nakahara N."/>
            <person name="Morono Y."/>
            <person name="Ogawara M."/>
            <person name="Takaki Y."/>
            <person name="Takano Y."/>
            <person name="Uematsu K."/>
            <person name="Ikuta T."/>
            <person name="Ito M."/>
            <person name="Matsui Y."/>
            <person name="Miyazaki M."/>
            <person name="Murata K."/>
            <person name="Saito Y."/>
            <person name="Sakai S."/>
            <person name="Song C."/>
            <person name="Tasumi E."/>
            <person name="Yamanaka Y."/>
            <person name="Yamaguchi T."/>
            <person name="Kamagata Y."/>
            <person name="Tamaki H."/>
            <person name="Takai K."/>
        </authorList>
    </citation>
    <scope>NUCLEOTIDE SEQUENCE [LARGE SCALE GENOMIC DNA]</scope>
    <source>
        <strain evidence="8 9">MK-D1</strain>
    </source>
</reference>
<reference evidence="8 9" key="2">
    <citation type="journal article" date="2024" name="Int. J. Syst. Evol. Microbiol.">
        <title>Promethearchaeum syntrophicum gen. nov., sp. nov., an anaerobic, obligately syntrophic archaeon, the first isolate of the lineage 'Asgard' archaea, and proposal of the new archaeal phylum Promethearchaeota phyl. nov. and kingdom Promethearchaeati regn. nov.</title>
        <authorList>
            <person name="Imachi H."/>
            <person name="Nobu M.K."/>
            <person name="Kato S."/>
            <person name="Takaki Y."/>
            <person name="Miyazaki M."/>
            <person name="Miyata M."/>
            <person name="Ogawara M."/>
            <person name="Saito Y."/>
            <person name="Sakai S."/>
            <person name="Tahara Y.O."/>
            <person name="Takano Y."/>
            <person name="Tasumi E."/>
            <person name="Uematsu K."/>
            <person name="Yoshimura T."/>
            <person name="Itoh T."/>
            <person name="Ohkuma M."/>
            <person name="Takai K."/>
        </authorList>
    </citation>
    <scope>NUCLEOTIDE SEQUENCE [LARGE SCALE GENOMIC DNA]</scope>
    <source>
        <strain evidence="8 9">MK-D1</strain>
    </source>
</reference>
<accession>A0A5B9D9E7</accession>
<dbReference type="NCBIfam" id="TIGR03653">
    <property type="entry name" value="uL6_arch"/>
    <property type="match status" value="1"/>
</dbReference>
<dbReference type="Pfam" id="PF00347">
    <property type="entry name" value="Ribosomal_L6"/>
    <property type="match status" value="2"/>
</dbReference>
<dbReference type="EMBL" id="CP042905">
    <property type="protein sequence ID" value="QEE15350.1"/>
    <property type="molecule type" value="Genomic_DNA"/>
</dbReference>
<dbReference type="InterPro" id="IPR020040">
    <property type="entry name" value="Ribosomal_uL6_a/b-dom"/>
</dbReference>
<dbReference type="PIRSF" id="PIRSF002162">
    <property type="entry name" value="Ribosomal_L6"/>
    <property type="match status" value="1"/>
</dbReference>